<reference evidence="2" key="1">
    <citation type="journal article" date="2011" name="PLoS Genet.">
        <title>Genomic analysis of the necrotrophic fungal pathogens Sclerotinia sclerotiorum and Botrytis cinerea.</title>
        <authorList>
            <person name="Amselem J."/>
            <person name="Cuomo C.A."/>
            <person name="van Kan J.A."/>
            <person name="Viaud M."/>
            <person name="Benito E.P."/>
            <person name="Couloux A."/>
            <person name="Coutinho P.M."/>
            <person name="de Vries R.P."/>
            <person name="Dyer P.S."/>
            <person name="Fillinger S."/>
            <person name="Fournier E."/>
            <person name="Gout L."/>
            <person name="Hahn M."/>
            <person name="Kohn L."/>
            <person name="Lapalu N."/>
            <person name="Plummer K.M."/>
            <person name="Pradier J.M."/>
            <person name="Quevillon E."/>
            <person name="Sharon A."/>
            <person name="Simon A."/>
            <person name="ten Have A."/>
            <person name="Tudzynski B."/>
            <person name="Tudzynski P."/>
            <person name="Wincker P."/>
            <person name="Andrew M."/>
            <person name="Anthouard V."/>
            <person name="Beever R.E."/>
            <person name="Beffa R."/>
            <person name="Benoit I."/>
            <person name="Bouzid O."/>
            <person name="Brault B."/>
            <person name="Chen Z."/>
            <person name="Choquer M."/>
            <person name="Collemare J."/>
            <person name="Cotton P."/>
            <person name="Danchin E.G."/>
            <person name="Da Silva C."/>
            <person name="Gautier A."/>
            <person name="Giraud C."/>
            <person name="Giraud T."/>
            <person name="Gonzalez C."/>
            <person name="Grossetete S."/>
            <person name="Guldener U."/>
            <person name="Henrissat B."/>
            <person name="Howlett B.J."/>
            <person name="Kodira C."/>
            <person name="Kretschmer M."/>
            <person name="Lappartient A."/>
            <person name="Leroch M."/>
            <person name="Levis C."/>
            <person name="Mauceli E."/>
            <person name="Neuveglise C."/>
            <person name="Oeser B."/>
            <person name="Pearson M."/>
            <person name="Poulain J."/>
            <person name="Poussereau N."/>
            <person name="Quesneville H."/>
            <person name="Rascle C."/>
            <person name="Schumacher J."/>
            <person name="Segurens B."/>
            <person name="Sexton A."/>
            <person name="Silva E."/>
            <person name="Sirven C."/>
            <person name="Soanes D.M."/>
            <person name="Talbot N.J."/>
            <person name="Templeton M."/>
            <person name="Yandava C."/>
            <person name="Yarden O."/>
            <person name="Zeng Q."/>
            <person name="Rollins J.A."/>
            <person name="Lebrun M.H."/>
            <person name="Dickman M."/>
        </authorList>
    </citation>
    <scope>NUCLEOTIDE SEQUENCE [LARGE SCALE GENOMIC DNA]</scope>
    <source>
        <strain evidence="2">ATCC 18683 / 1980 / Ss-1</strain>
    </source>
</reference>
<keyword evidence="2" id="KW-1185">Reference proteome</keyword>
<name>A7EIM6_SCLS1</name>
<dbReference type="AlphaFoldDB" id="A7EIM6"/>
<evidence type="ECO:0000313" key="1">
    <source>
        <dbReference type="EMBL" id="EDO02692.1"/>
    </source>
</evidence>
<dbReference type="HOGENOM" id="CLU_1256701_0_0_1"/>
<sequence length="220" mass="25262">MECTVAFSIHKQTPSLQVEDFALRQAREAKHTLSHVELSISILPNYTIQVLRYESSSFRHGGKSKNMSIDNDRNRYGEKQQYNHEALWAAAYNQEFLDRALFRCYYRIASTKLKDSFGVSKNLDFALSRLRSHSAKSYNEDPLNKSHSNFLSITADAKSMTKDRQYNLANKSNERIAAANCLSFWCSQANGDVGGDWDRLDTQVSMEKSLEDSQRDLRKI</sequence>
<proteinExistence type="predicted"/>
<dbReference type="EMBL" id="CH476626">
    <property type="protein sequence ID" value="EDO02692.1"/>
    <property type="molecule type" value="Genomic_DNA"/>
</dbReference>
<protein>
    <submittedName>
        <fullName evidence="1">Uncharacterized protein</fullName>
    </submittedName>
</protein>
<dbReference type="InParanoid" id="A7EIM6"/>
<organism evidence="1 2">
    <name type="scientific">Sclerotinia sclerotiorum (strain ATCC 18683 / 1980 / Ss-1)</name>
    <name type="common">White mold</name>
    <name type="synonym">Whetzelinia sclerotiorum</name>
    <dbReference type="NCBI Taxonomy" id="665079"/>
    <lineage>
        <taxon>Eukaryota</taxon>
        <taxon>Fungi</taxon>
        <taxon>Dikarya</taxon>
        <taxon>Ascomycota</taxon>
        <taxon>Pezizomycotina</taxon>
        <taxon>Leotiomycetes</taxon>
        <taxon>Helotiales</taxon>
        <taxon>Sclerotiniaceae</taxon>
        <taxon>Sclerotinia</taxon>
    </lineage>
</organism>
<dbReference type="RefSeq" id="XP_001593741.1">
    <property type="nucleotide sequence ID" value="XM_001593691.1"/>
</dbReference>
<gene>
    <name evidence="1" type="ORF">SS1G_05169</name>
</gene>
<dbReference type="KEGG" id="ssl:SS1G_05169"/>
<dbReference type="Proteomes" id="UP000001312">
    <property type="component" value="Unassembled WGS sequence"/>
</dbReference>
<accession>A7EIM6</accession>
<evidence type="ECO:0000313" key="2">
    <source>
        <dbReference type="Proteomes" id="UP000001312"/>
    </source>
</evidence>
<dbReference type="GeneID" id="5489706"/>